<organism evidence="2 3">
    <name type="scientific">Mycobacterium kansasii</name>
    <dbReference type="NCBI Taxonomy" id="1768"/>
    <lineage>
        <taxon>Bacteria</taxon>
        <taxon>Bacillati</taxon>
        <taxon>Actinomycetota</taxon>
        <taxon>Actinomycetes</taxon>
        <taxon>Mycobacteriales</taxon>
        <taxon>Mycobacteriaceae</taxon>
        <taxon>Mycobacterium</taxon>
    </lineage>
</organism>
<comment type="caution">
    <text evidence="2">The sequence shown here is derived from an EMBL/GenBank/DDBJ whole genome shotgun (WGS) entry which is preliminary data.</text>
</comment>
<dbReference type="PROSITE" id="PS51257">
    <property type="entry name" value="PROKAR_LIPOPROTEIN"/>
    <property type="match status" value="1"/>
</dbReference>
<accession>A0A1V3X170</accession>
<dbReference type="EMBL" id="MVBN01000005">
    <property type="protein sequence ID" value="OOK73034.1"/>
    <property type="molecule type" value="Genomic_DNA"/>
</dbReference>
<keyword evidence="1" id="KW-1133">Transmembrane helix</keyword>
<gene>
    <name evidence="2" type="ORF">BZL29_5384</name>
</gene>
<keyword evidence="1" id="KW-0472">Membrane</keyword>
<proteinExistence type="predicted"/>
<sequence>MGRFFPMSVVRISLWVSVAVVCMLFGWGACKRRGSPTTG</sequence>
<evidence type="ECO:0000256" key="1">
    <source>
        <dbReference type="SAM" id="Phobius"/>
    </source>
</evidence>
<feature type="transmembrane region" description="Helical" evidence="1">
    <location>
        <begin position="12"/>
        <end position="30"/>
    </location>
</feature>
<dbReference type="Proteomes" id="UP000188532">
    <property type="component" value="Unassembled WGS sequence"/>
</dbReference>
<dbReference type="AlphaFoldDB" id="A0A1V3X170"/>
<evidence type="ECO:0000313" key="3">
    <source>
        <dbReference type="Proteomes" id="UP000188532"/>
    </source>
</evidence>
<evidence type="ECO:0000313" key="2">
    <source>
        <dbReference type="EMBL" id="OOK73034.1"/>
    </source>
</evidence>
<keyword evidence="1" id="KW-0812">Transmembrane</keyword>
<reference evidence="2 3" key="1">
    <citation type="submission" date="2017-02" db="EMBL/GenBank/DDBJ databases">
        <title>Complete genome sequences of Mycobacterium kansasii strains isolated from rhesus macaques.</title>
        <authorList>
            <person name="Panda A."/>
            <person name="Nagaraj S."/>
            <person name="Zhao X."/>
            <person name="Tettelin H."/>
            <person name="Detolla L.J."/>
        </authorList>
    </citation>
    <scope>NUCLEOTIDE SEQUENCE [LARGE SCALE GENOMIC DNA]</scope>
    <source>
        <strain evidence="2 3">11-3469</strain>
    </source>
</reference>
<protein>
    <submittedName>
        <fullName evidence="2">Putative membrane protein</fullName>
    </submittedName>
</protein>
<name>A0A1V3X170_MYCKA</name>